<reference evidence="2" key="1">
    <citation type="journal article" date="2019" name="Int. J. Syst. Evol. Microbiol.">
        <title>The Global Catalogue of Microorganisms (GCM) 10K type strain sequencing project: providing services to taxonomists for standard genome sequencing and annotation.</title>
        <authorList>
            <consortium name="The Broad Institute Genomics Platform"/>
            <consortium name="The Broad Institute Genome Sequencing Center for Infectious Disease"/>
            <person name="Wu L."/>
            <person name="Ma J."/>
        </authorList>
    </citation>
    <scope>NUCLEOTIDE SEQUENCE [LARGE SCALE GENOMIC DNA]</scope>
    <source>
        <strain evidence="2">CCUG 62414</strain>
    </source>
</reference>
<comment type="caution">
    <text evidence="1">The sequence shown here is derived from an EMBL/GenBank/DDBJ whole genome shotgun (WGS) entry which is preliminary data.</text>
</comment>
<dbReference type="EC" id="3.5.2.9" evidence="1"/>
<evidence type="ECO:0000313" key="1">
    <source>
        <dbReference type="EMBL" id="MFD0988896.1"/>
    </source>
</evidence>
<dbReference type="NCBIfam" id="NF003816">
    <property type="entry name" value="PRK05406.1-5"/>
    <property type="match status" value="1"/>
</dbReference>
<dbReference type="RefSeq" id="WP_379924475.1">
    <property type="nucleotide sequence ID" value="NZ_JBHTJI010000001.1"/>
</dbReference>
<dbReference type="Proteomes" id="UP001597061">
    <property type="component" value="Unassembled WGS sequence"/>
</dbReference>
<dbReference type="Pfam" id="PF03746">
    <property type="entry name" value="LamB_YcsF"/>
    <property type="match status" value="1"/>
</dbReference>
<dbReference type="PANTHER" id="PTHR30292:SF0">
    <property type="entry name" value="5-OXOPROLINASE SUBUNIT A"/>
    <property type="match status" value="1"/>
</dbReference>
<dbReference type="InterPro" id="IPR005501">
    <property type="entry name" value="LamB/YcsF/PxpA-like"/>
</dbReference>
<accession>A0ABW3JGE8</accession>
<proteinExistence type="predicted"/>
<dbReference type="Gene3D" id="3.20.20.370">
    <property type="entry name" value="Glycoside hydrolase/deacetylase"/>
    <property type="match status" value="1"/>
</dbReference>
<keyword evidence="2" id="KW-1185">Reference proteome</keyword>
<dbReference type="NCBIfam" id="NF003814">
    <property type="entry name" value="PRK05406.1-3"/>
    <property type="match status" value="1"/>
</dbReference>
<dbReference type="CDD" id="cd10801">
    <property type="entry name" value="LamB_YcsF_like_1"/>
    <property type="match status" value="1"/>
</dbReference>
<dbReference type="PANTHER" id="PTHR30292">
    <property type="entry name" value="UNCHARACTERIZED PROTEIN YBGL-RELATED"/>
    <property type="match status" value="1"/>
</dbReference>
<name>A0ABW3JGE8_9FLAO</name>
<dbReference type="GO" id="GO:0017168">
    <property type="term" value="F:5-oxoprolinase (ATP-hydrolyzing) activity"/>
    <property type="evidence" value="ECO:0007669"/>
    <property type="project" value="UniProtKB-EC"/>
</dbReference>
<dbReference type="InterPro" id="IPR011330">
    <property type="entry name" value="Glyco_hydro/deAcase_b/a-brl"/>
</dbReference>
<gene>
    <name evidence="1" type="primary">pxpA</name>
    <name evidence="1" type="ORF">ACFQ1R_02200</name>
</gene>
<dbReference type="EMBL" id="JBHTJI010000001">
    <property type="protein sequence ID" value="MFD0988896.1"/>
    <property type="molecule type" value="Genomic_DNA"/>
</dbReference>
<keyword evidence="1" id="KW-0378">Hydrolase</keyword>
<evidence type="ECO:0000313" key="2">
    <source>
        <dbReference type="Proteomes" id="UP001597061"/>
    </source>
</evidence>
<protein>
    <submittedName>
        <fullName evidence="1">5-oxoprolinase subunit PxpA</fullName>
        <ecNumber evidence="1">3.5.2.9</ecNumber>
    </submittedName>
</protein>
<organism evidence="1 2">
    <name type="scientific">Mariniflexile jejuense</name>
    <dbReference type="NCBI Taxonomy" id="1173582"/>
    <lineage>
        <taxon>Bacteria</taxon>
        <taxon>Pseudomonadati</taxon>
        <taxon>Bacteroidota</taxon>
        <taxon>Flavobacteriia</taxon>
        <taxon>Flavobacteriales</taxon>
        <taxon>Flavobacteriaceae</taxon>
        <taxon>Mariniflexile</taxon>
    </lineage>
</organism>
<sequence length="246" mass="27286">MLNQTIDINVDVGEGIGNESQLIPYVSSCNIACGGHAGNSKTMRKVVRLAKNHNVKIGAHPSFPDMENFGRKPMDMPCVALFTSIKNQIDSLVTILEDENVLLHHVKPHGALYNMAATNIKTATAIVEVMKSIAQPIKLYVPFNSVIEKLAVQNNIPITYEAFADRNYNNDLTLVSRHENNALIHDAGVMFEHVFRMISTQKVKTIQDDDVVIKAETFCIHGDNLQAANLLKNLRLNLESKGIKIL</sequence>
<dbReference type="SUPFAM" id="SSF88713">
    <property type="entry name" value="Glycoside hydrolase/deacetylase"/>
    <property type="match status" value="1"/>
</dbReference>